<feature type="chain" id="PRO_5004367459" evidence="1">
    <location>
        <begin position="27"/>
        <end position="157"/>
    </location>
</feature>
<evidence type="ECO:0000256" key="1">
    <source>
        <dbReference type="SAM" id="SignalP"/>
    </source>
</evidence>
<evidence type="ECO:0000313" key="2">
    <source>
        <dbReference type="EMBL" id="AGK95909.1"/>
    </source>
</evidence>
<protein>
    <submittedName>
        <fullName evidence="2">Uncharacterized protein</fullName>
    </submittedName>
</protein>
<proteinExistence type="predicted"/>
<dbReference type="KEGG" id="cpas:Clopa_0892"/>
<gene>
    <name evidence="2" type="ORF">Clopa_0892</name>
</gene>
<feature type="signal peptide" evidence="1">
    <location>
        <begin position="1"/>
        <end position="26"/>
    </location>
</feature>
<dbReference type="AlphaFoldDB" id="R4K5T9"/>
<evidence type="ECO:0000313" key="3">
    <source>
        <dbReference type="Proteomes" id="UP000013523"/>
    </source>
</evidence>
<dbReference type="EMBL" id="CP003261">
    <property type="protein sequence ID" value="AGK95909.1"/>
    <property type="molecule type" value="Genomic_DNA"/>
</dbReference>
<dbReference type="Proteomes" id="UP000013523">
    <property type="component" value="Chromosome"/>
</dbReference>
<keyword evidence="3" id="KW-1185">Reference proteome</keyword>
<keyword evidence="1" id="KW-0732">Signal</keyword>
<sequence>MKLRKKLIGLLVAASLIVGTSVTAFAAPNSVVGTKVNNASKTVTAFVTKGSDVITTLTHADFQAYVHFAATYLAHNKSLSADSLQTVINDIKDVHSKYPSVTSVADYKSLSEADKTVIRNDVSDAAAAVGLTVTRSADGSYVVTDSSTGSVIDTITK</sequence>
<accession>R4K5T9</accession>
<dbReference type="HOGENOM" id="CLU_119419_0_0_9"/>
<dbReference type="RefSeq" id="WP_015614233.1">
    <property type="nucleotide sequence ID" value="NC_021182.1"/>
</dbReference>
<reference evidence="2 3" key="1">
    <citation type="submission" date="2012-01" db="EMBL/GenBank/DDBJ databases">
        <title>Complete sequence of chromosome of Clostridium pasteurianum BC1.</title>
        <authorList>
            <consortium name="US DOE Joint Genome Institute"/>
            <person name="Lucas S."/>
            <person name="Han J."/>
            <person name="Lapidus A."/>
            <person name="Cheng J.-F."/>
            <person name="Goodwin L."/>
            <person name="Pitluck S."/>
            <person name="Peters L."/>
            <person name="Mikhailova N."/>
            <person name="Teshima H."/>
            <person name="Detter J.C."/>
            <person name="Han C."/>
            <person name="Tapia R."/>
            <person name="Land M."/>
            <person name="Hauser L."/>
            <person name="Kyrpides N."/>
            <person name="Ivanova N."/>
            <person name="Pagani I."/>
            <person name="Dunn J."/>
            <person name="Taghavi S."/>
            <person name="Francis A."/>
            <person name="van der Lelie D."/>
            <person name="Woyke T."/>
        </authorList>
    </citation>
    <scope>NUCLEOTIDE SEQUENCE [LARGE SCALE GENOMIC DNA]</scope>
    <source>
        <strain evidence="2 3">BC1</strain>
    </source>
</reference>
<organism evidence="2 3">
    <name type="scientific">Clostridium pasteurianum BC1</name>
    <dbReference type="NCBI Taxonomy" id="86416"/>
    <lineage>
        <taxon>Bacteria</taxon>
        <taxon>Bacillati</taxon>
        <taxon>Bacillota</taxon>
        <taxon>Clostridia</taxon>
        <taxon>Eubacteriales</taxon>
        <taxon>Clostridiaceae</taxon>
        <taxon>Clostridium</taxon>
    </lineage>
</organism>
<name>R4K5T9_CLOPA</name>
<dbReference type="PATRIC" id="fig|86416.3.peg.880"/>